<dbReference type="EMBL" id="MU266395">
    <property type="protein sequence ID" value="KAH7925766.1"/>
    <property type="molecule type" value="Genomic_DNA"/>
</dbReference>
<protein>
    <submittedName>
        <fullName evidence="1">Uncharacterized protein</fullName>
    </submittedName>
</protein>
<comment type="caution">
    <text evidence="1">The sequence shown here is derived from an EMBL/GenBank/DDBJ whole genome shotgun (WGS) entry which is preliminary data.</text>
</comment>
<evidence type="ECO:0000313" key="2">
    <source>
        <dbReference type="Proteomes" id="UP000790709"/>
    </source>
</evidence>
<accession>A0ACB8BJV2</accession>
<sequence>MRKFSSKMRLKYPCYVHFIPVSDPIFDRAKTCPPMAQWEPRKSMECRVARKHLVRILTCLRHAWIFQGQIVSCGAEHPNRKLVSSATRHPAGTRLCCPSLATLHACHLGRSGCAAPVSSPSPGRVCIELVDCENRPITPTDKP</sequence>
<organism evidence="1 2">
    <name type="scientific">Leucogyrophana mollusca</name>
    <dbReference type="NCBI Taxonomy" id="85980"/>
    <lineage>
        <taxon>Eukaryota</taxon>
        <taxon>Fungi</taxon>
        <taxon>Dikarya</taxon>
        <taxon>Basidiomycota</taxon>
        <taxon>Agaricomycotina</taxon>
        <taxon>Agaricomycetes</taxon>
        <taxon>Agaricomycetidae</taxon>
        <taxon>Boletales</taxon>
        <taxon>Boletales incertae sedis</taxon>
        <taxon>Leucogyrophana</taxon>
    </lineage>
</organism>
<keyword evidence="2" id="KW-1185">Reference proteome</keyword>
<proteinExistence type="predicted"/>
<gene>
    <name evidence="1" type="ORF">BV22DRAFT_406224</name>
</gene>
<dbReference type="Proteomes" id="UP000790709">
    <property type="component" value="Unassembled WGS sequence"/>
</dbReference>
<name>A0ACB8BJV2_9AGAM</name>
<reference evidence="1" key="1">
    <citation type="journal article" date="2021" name="New Phytol.">
        <title>Evolutionary innovations through gain and loss of genes in the ectomycorrhizal Boletales.</title>
        <authorList>
            <person name="Wu G."/>
            <person name="Miyauchi S."/>
            <person name="Morin E."/>
            <person name="Kuo A."/>
            <person name="Drula E."/>
            <person name="Varga T."/>
            <person name="Kohler A."/>
            <person name="Feng B."/>
            <person name="Cao Y."/>
            <person name="Lipzen A."/>
            <person name="Daum C."/>
            <person name="Hundley H."/>
            <person name="Pangilinan J."/>
            <person name="Johnson J."/>
            <person name="Barry K."/>
            <person name="LaButti K."/>
            <person name="Ng V."/>
            <person name="Ahrendt S."/>
            <person name="Min B."/>
            <person name="Choi I.G."/>
            <person name="Park H."/>
            <person name="Plett J.M."/>
            <person name="Magnuson J."/>
            <person name="Spatafora J.W."/>
            <person name="Nagy L.G."/>
            <person name="Henrissat B."/>
            <person name="Grigoriev I.V."/>
            <person name="Yang Z.L."/>
            <person name="Xu J."/>
            <person name="Martin F.M."/>
        </authorList>
    </citation>
    <scope>NUCLEOTIDE SEQUENCE</scope>
    <source>
        <strain evidence="1">KUC20120723A-06</strain>
    </source>
</reference>
<evidence type="ECO:0000313" key="1">
    <source>
        <dbReference type="EMBL" id="KAH7925766.1"/>
    </source>
</evidence>